<evidence type="ECO:0000313" key="1">
    <source>
        <dbReference type="Ensembl" id="ENSEASP00005019646.1"/>
    </source>
</evidence>
<dbReference type="AlphaFoldDB" id="A0A8C4LZX3"/>
<dbReference type="Ensembl" id="ENSEAST00005021312.1">
    <property type="protein sequence ID" value="ENSEASP00005019646.1"/>
    <property type="gene ID" value="ENSEASG00005013502.1"/>
</dbReference>
<accession>A0A8C4LZX3</accession>
<sequence>MQIPVVGPNGHCHVPPGQLEELTQQRRTCLQIYSCAVWQFNRPRLLTPVSGPCTICSCYVSCEYISGI</sequence>
<name>A0A8C4LZX3_EQUAS</name>
<protein>
    <submittedName>
        <fullName evidence="1">Uncharacterized protein</fullName>
    </submittedName>
</protein>
<dbReference type="OMA" id="PISECCT"/>
<organism evidence="1">
    <name type="scientific">Equus asinus asinus</name>
    <dbReference type="NCBI Taxonomy" id="83772"/>
    <lineage>
        <taxon>Eukaryota</taxon>
        <taxon>Metazoa</taxon>
        <taxon>Chordata</taxon>
        <taxon>Craniata</taxon>
        <taxon>Vertebrata</taxon>
        <taxon>Euteleostomi</taxon>
        <taxon>Mammalia</taxon>
        <taxon>Eutheria</taxon>
        <taxon>Laurasiatheria</taxon>
        <taxon>Perissodactyla</taxon>
        <taxon>Equidae</taxon>
        <taxon>Equus</taxon>
    </lineage>
</organism>
<reference evidence="1" key="1">
    <citation type="submission" date="2023-03" db="UniProtKB">
        <authorList>
            <consortium name="Ensembl"/>
        </authorList>
    </citation>
    <scope>IDENTIFICATION</scope>
</reference>
<proteinExistence type="predicted"/>